<name>A0A4Q7L602_9PSEU</name>
<dbReference type="InterPro" id="IPR012171">
    <property type="entry name" value="Fatty_acid_desaturase"/>
</dbReference>
<organism evidence="3 4">
    <name type="scientific">Herbihabitans rhizosphaerae</name>
    <dbReference type="NCBI Taxonomy" id="1872711"/>
    <lineage>
        <taxon>Bacteria</taxon>
        <taxon>Bacillati</taxon>
        <taxon>Actinomycetota</taxon>
        <taxon>Actinomycetes</taxon>
        <taxon>Pseudonocardiales</taxon>
        <taxon>Pseudonocardiaceae</taxon>
        <taxon>Herbihabitans</taxon>
    </lineage>
</organism>
<sequence length="349" mass="39220">MSVPNVLSESVSSARRGSDFAELSRWVKRSGLLRRRYGYYAARIAANVVLLGVGVTAFVLLGESWWQLFTAAFLAIVLTQFAFIGHDAGHQQIFRSRKANDGVGYVHSALVGISYGWWVGKHNQHHANPNHEDDDPDIDIPALAFSREQAVTRHGVRRWVARHQAVLFFPLLLMEAVMLRVASVQAVLRREVKAMPVEAALLTAHLAGYLTALFLVLSPWQAVLFIVVHQGLMGVYLGCSFAPNHKGMPILPSEVKLDYLRKQVLTSRNVTGGKWVDFLLGGLNYQIEHHLFPNMPRPNLRRAQAVVREFCGRHDIPYTQCGLIRSYAMVLRHLHEVGAPLRRARLNRA</sequence>
<feature type="transmembrane region" description="Helical" evidence="1">
    <location>
        <begin position="167"/>
        <end position="188"/>
    </location>
</feature>
<evidence type="ECO:0000259" key="2">
    <source>
        <dbReference type="Pfam" id="PF00487"/>
    </source>
</evidence>
<keyword evidence="4" id="KW-1185">Reference proteome</keyword>
<evidence type="ECO:0000313" key="3">
    <source>
        <dbReference type="EMBL" id="RZS45098.1"/>
    </source>
</evidence>
<dbReference type="OrthoDB" id="104711at2"/>
<dbReference type="Pfam" id="PF00487">
    <property type="entry name" value="FA_desaturase"/>
    <property type="match status" value="1"/>
</dbReference>
<dbReference type="GO" id="GO:0008610">
    <property type="term" value="P:lipid biosynthetic process"/>
    <property type="evidence" value="ECO:0007669"/>
    <property type="project" value="UniProtKB-ARBA"/>
</dbReference>
<dbReference type="PANTHER" id="PTHR19353">
    <property type="entry name" value="FATTY ACID DESATURASE 2"/>
    <property type="match status" value="1"/>
</dbReference>
<protein>
    <submittedName>
        <fullName evidence="3">Fatty acid desaturase</fullName>
    </submittedName>
</protein>
<dbReference type="Proteomes" id="UP000294257">
    <property type="component" value="Unassembled WGS sequence"/>
</dbReference>
<dbReference type="GO" id="GO:0016020">
    <property type="term" value="C:membrane"/>
    <property type="evidence" value="ECO:0007669"/>
    <property type="project" value="TreeGrafter"/>
</dbReference>
<dbReference type="PANTHER" id="PTHR19353:SF19">
    <property type="entry name" value="DELTA(5) FATTY ACID DESATURASE C-RELATED"/>
    <property type="match status" value="1"/>
</dbReference>
<gene>
    <name evidence="3" type="ORF">EV193_101985</name>
</gene>
<feature type="domain" description="Fatty acid desaturase" evidence="2">
    <location>
        <begin position="64"/>
        <end position="320"/>
    </location>
</feature>
<dbReference type="InterPro" id="IPR005804">
    <property type="entry name" value="FA_desaturase_dom"/>
</dbReference>
<keyword evidence="1" id="KW-1133">Transmembrane helix</keyword>
<feature type="transmembrane region" description="Helical" evidence="1">
    <location>
        <begin position="37"/>
        <end position="59"/>
    </location>
</feature>
<dbReference type="CDD" id="cd03506">
    <property type="entry name" value="Delta6-FADS-like"/>
    <property type="match status" value="1"/>
</dbReference>
<feature type="transmembrane region" description="Helical" evidence="1">
    <location>
        <begin position="200"/>
        <end position="217"/>
    </location>
</feature>
<feature type="transmembrane region" description="Helical" evidence="1">
    <location>
        <begin position="65"/>
        <end position="83"/>
    </location>
</feature>
<reference evidence="3 4" key="1">
    <citation type="submission" date="2019-02" db="EMBL/GenBank/DDBJ databases">
        <title>Genomic Encyclopedia of Type Strains, Phase IV (KMG-IV): sequencing the most valuable type-strain genomes for metagenomic binning, comparative biology and taxonomic classification.</title>
        <authorList>
            <person name="Goeker M."/>
        </authorList>
    </citation>
    <scope>NUCLEOTIDE SEQUENCE [LARGE SCALE GENOMIC DNA]</scope>
    <source>
        <strain evidence="3 4">DSM 101727</strain>
    </source>
</reference>
<keyword evidence="1" id="KW-0472">Membrane</keyword>
<dbReference type="GO" id="GO:0016717">
    <property type="term" value="F:oxidoreductase activity, acting on paired donors, with oxidation of a pair of donors resulting in the reduction of molecular oxygen to two molecules of water"/>
    <property type="evidence" value="ECO:0007669"/>
    <property type="project" value="TreeGrafter"/>
</dbReference>
<dbReference type="RefSeq" id="WP_130342683.1">
    <property type="nucleotide sequence ID" value="NZ_SGWQ01000001.1"/>
</dbReference>
<dbReference type="AlphaFoldDB" id="A0A4Q7L602"/>
<keyword evidence="1" id="KW-0812">Transmembrane</keyword>
<feature type="transmembrane region" description="Helical" evidence="1">
    <location>
        <begin position="103"/>
        <end position="120"/>
    </location>
</feature>
<comment type="caution">
    <text evidence="3">The sequence shown here is derived from an EMBL/GenBank/DDBJ whole genome shotgun (WGS) entry which is preliminary data.</text>
</comment>
<proteinExistence type="predicted"/>
<evidence type="ECO:0000313" key="4">
    <source>
        <dbReference type="Proteomes" id="UP000294257"/>
    </source>
</evidence>
<evidence type="ECO:0000256" key="1">
    <source>
        <dbReference type="SAM" id="Phobius"/>
    </source>
</evidence>
<accession>A0A4Q7L602</accession>
<dbReference type="EMBL" id="SGWQ01000001">
    <property type="protein sequence ID" value="RZS45098.1"/>
    <property type="molecule type" value="Genomic_DNA"/>
</dbReference>
<dbReference type="PIRSF" id="PIRSF015921">
    <property type="entry name" value="FA_sphinglp_des"/>
    <property type="match status" value="1"/>
</dbReference>